<dbReference type="EMBL" id="JBBPBM010000023">
    <property type="protein sequence ID" value="KAK8545297.1"/>
    <property type="molecule type" value="Genomic_DNA"/>
</dbReference>
<sequence>MFADDSRKFVDLHHATFGRIRPWRTVQIRKHKGGFLAAVEDNKLNDKDKKHDNIVSGAGFEKLPFAR</sequence>
<evidence type="ECO:0000313" key="1">
    <source>
        <dbReference type="EMBL" id="KAK8545297.1"/>
    </source>
</evidence>
<gene>
    <name evidence="1" type="ORF">V6N12_026133</name>
</gene>
<organism evidence="1 2">
    <name type="scientific">Hibiscus sabdariffa</name>
    <name type="common">roselle</name>
    <dbReference type="NCBI Taxonomy" id="183260"/>
    <lineage>
        <taxon>Eukaryota</taxon>
        <taxon>Viridiplantae</taxon>
        <taxon>Streptophyta</taxon>
        <taxon>Embryophyta</taxon>
        <taxon>Tracheophyta</taxon>
        <taxon>Spermatophyta</taxon>
        <taxon>Magnoliopsida</taxon>
        <taxon>eudicotyledons</taxon>
        <taxon>Gunneridae</taxon>
        <taxon>Pentapetalae</taxon>
        <taxon>rosids</taxon>
        <taxon>malvids</taxon>
        <taxon>Malvales</taxon>
        <taxon>Malvaceae</taxon>
        <taxon>Malvoideae</taxon>
        <taxon>Hibiscus</taxon>
    </lineage>
</organism>
<comment type="caution">
    <text evidence="1">The sequence shown here is derived from an EMBL/GenBank/DDBJ whole genome shotgun (WGS) entry which is preliminary data.</text>
</comment>
<reference evidence="1 2" key="1">
    <citation type="journal article" date="2024" name="G3 (Bethesda)">
        <title>Genome assembly of Hibiscus sabdariffa L. provides insights into metabolisms of medicinal natural products.</title>
        <authorList>
            <person name="Kim T."/>
        </authorList>
    </citation>
    <scope>NUCLEOTIDE SEQUENCE [LARGE SCALE GENOMIC DNA]</scope>
    <source>
        <strain evidence="1">TK-2024</strain>
        <tissue evidence="1">Old leaves</tissue>
    </source>
</reference>
<dbReference type="Proteomes" id="UP001472677">
    <property type="component" value="Unassembled WGS sequence"/>
</dbReference>
<evidence type="ECO:0000313" key="2">
    <source>
        <dbReference type="Proteomes" id="UP001472677"/>
    </source>
</evidence>
<proteinExistence type="predicted"/>
<protein>
    <submittedName>
        <fullName evidence="1">Uncharacterized protein</fullName>
    </submittedName>
</protein>
<accession>A0ABR2DRX1</accession>
<keyword evidence="2" id="KW-1185">Reference proteome</keyword>
<name>A0ABR2DRX1_9ROSI</name>